<accession>A0A3P7EDA0</accession>
<organism evidence="1 2">
    <name type="scientific">Schistocephalus solidus</name>
    <name type="common">Tapeworm</name>
    <dbReference type="NCBI Taxonomy" id="70667"/>
    <lineage>
        <taxon>Eukaryota</taxon>
        <taxon>Metazoa</taxon>
        <taxon>Spiralia</taxon>
        <taxon>Lophotrochozoa</taxon>
        <taxon>Platyhelminthes</taxon>
        <taxon>Cestoda</taxon>
        <taxon>Eucestoda</taxon>
        <taxon>Diphyllobothriidea</taxon>
        <taxon>Diphyllobothriidae</taxon>
        <taxon>Schistocephalus</taxon>
    </lineage>
</organism>
<dbReference type="Proteomes" id="UP000275846">
    <property type="component" value="Unassembled WGS sequence"/>
</dbReference>
<reference evidence="1 2" key="1">
    <citation type="submission" date="2018-11" db="EMBL/GenBank/DDBJ databases">
        <authorList>
            <consortium name="Pathogen Informatics"/>
        </authorList>
    </citation>
    <scope>NUCLEOTIDE SEQUENCE [LARGE SCALE GENOMIC DNA]</scope>
    <source>
        <strain evidence="1 2">NST_G2</strain>
    </source>
</reference>
<protein>
    <submittedName>
        <fullName evidence="1">Uncharacterized protein</fullName>
    </submittedName>
</protein>
<name>A0A3P7EDA0_SCHSO</name>
<gene>
    <name evidence="1" type="ORF">SSLN_LOCUS10029</name>
</gene>
<evidence type="ECO:0000313" key="1">
    <source>
        <dbReference type="EMBL" id="VDL96414.1"/>
    </source>
</evidence>
<keyword evidence="2" id="KW-1185">Reference proteome</keyword>
<dbReference type="AlphaFoldDB" id="A0A3P7EDA0"/>
<proteinExistence type="predicted"/>
<evidence type="ECO:0000313" key="2">
    <source>
        <dbReference type="Proteomes" id="UP000275846"/>
    </source>
</evidence>
<dbReference type="EMBL" id="UYSU01035607">
    <property type="protein sequence ID" value="VDL96414.1"/>
    <property type="molecule type" value="Genomic_DNA"/>
</dbReference>
<sequence length="194" mass="22358">MRGPHKKISHYEWPELLLCSQLFCTQANTPTLCRHPLKLRTGKTIIDGRKYFFINRSVEASNPLSADVVFSSNVNSFADHHKMVAAVPLMMTSKRIAILVIQSTSLKVLGRTRSQQQDWFDDNDANISNLLAEKNGLDKTYMDLRADATKVAFIRCLRLVWQRRRETQDAWMIRKAEEIQGYADLNEIENFSKP</sequence>